<evidence type="ECO:0000313" key="6">
    <source>
        <dbReference type="EMBL" id="MEL0554611.1"/>
    </source>
</evidence>
<keyword evidence="3" id="KW-0238">DNA-binding</keyword>
<dbReference type="Proteomes" id="UP001312893">
    <property type="component" value="Unassembled WGS sequence"/>
</dbReference>
<dbReference type="Pfam" id="PF00126">
    <property type="entry name" value="HTH_1"/>
    <property type="match status" value="1"/>
</dbReference>
<dbReference type="SUPFAM" id="SSF46785">
    <property type="entry name" value="Winged helix' DNA-binding domain"/>
    <property type="match status" value="1"/>
</dbReference>
<dbReference type="RefSeq" id="WP_123755924.1">
    <property type="nucleotide sequence ID" value="NZ_JARXNK020000106.1"/>
</dbReference>
<dbReference type="Gene3D" id="1.10.10.10">
    <property type="entry name" value="Winged helix-like DNA-binding domain superfamily/Winged helix DNA-binding domain"/>
    <property type="match status" value="1"/>
</dbReference>
<comment type="caution">
    <text evidence="6">The sequence shown here is derived from an EMBL/GenBank/DDBJ whole genome shotgun (WGS) entry which is preliminary data.</text>
</comment>
<keyword evidence="2" id="KW-0805">Transcription regulation</keyword>
<evidence type="ECO:0000259" key="5">
    <source>
        <dbReference type="PROSITE" id="PS50931"/>
    </source>
</evidence>
<evidence type="ECO:0000256" key="2">
    <source>
        <dbReference type="ARBA" id="ARBA00023015"/>
    </source>
</evidence>
<dbReference type="InterPro" id="IPR036390">
    <property type="entry name" value="WH_DNA-bd_sf"/>
</dbReference>
<dbReference type="Pfam" id="PF03466">
    <property type="entry name" value="LysR_substrate"/>
    <property type="match status" value="1"/>
</dbReference>
<dbReference type="CDD" id="cd05466">
    <property type="entry name" value="PBP2_LTTR_substrate"/>
    <property type="match status" value="1"/>
</dbReference>
<feature type="domain" description="HTH lysR-type" evidence="5">
    <location>
        <begin position="10"/>
        <end position="67"/>
    </location>
</feature>
<keyword evidence="4" id="KW-0804">Transcription</keyword>
<name>A0ABU9FDY0_9ENTR</name>
<evidence type="ECO:0000313" key="7">
    <source>
        <dbReference type="Proteomes" id="UP001312893"/>
    </source>
</evidence>
<evidence type="ECO:0000256" key="4">
    <source>
        <dbReference type="ARBA" id="ARBA00023163"/>
    </source>
</evidence>
<dbReference type="PANTHER" id="PTHR30118">
    <property type="entry name" value="HTH-TYPE TRANSCRIPTIONAL REGULATOR LEUO-RELATED"/>
    <property type="match status" value="1"/>
</dbReference>
<proteinExistence type="inferred from homology"/>
<dbReference type="EMBL" id="JARXNK020000106">
    <property type="protein sequence ID" value="MEL0554611.1"/>
    <property type="molecule type" value="Genomic_DNA"/>
</dbReference>
<evidence type="ECO:0000256" key="3">
    <source>
        <dbReference type="ARBA" id="ARBA00023125"/>
    </source>
</evidence>
<dbReference type="InterPro" id="IPR050389">
    <property type="entry name" value="LysR-type_TF"/>
</dbReference>
<accession>A0ABU9FDY0</accession>
<organism evidence="6 7">
    <name type="scientific">Raoultella lignicola</name>
    <dbReference type="NCBI Taxonomy" id="3040939"/>
    <lineage>
        <taxon>Bacteria</taxon>
        <taxon>Pseudomonadati</taxon>
        <taxon>Pseudomonadota</taxon>
        <taxon>Gammaproteobacteria</taxon>
        <taxon>Enterobacterales</taxon>
        <taxon>Enterobacteriaceae</taxon>
        <taxon>Klebsiella/Raoultella group</taxon>
        <taxon>Raoultella</taxon>
    </lineage>
</organism>
<dbReference type="InterPro" id="IPR000847">
    <property type="entry name" value="LysR_HTH_N"/>
</dbReference>
<comment type="similarity">
    <text evidence="1">Belongs to the LysR transcriptional regulatory family.</text>
</comment>
<keyword evidence="7" id="KW-1185">Reference proteome</keyword>
<dbReference type="PANTHER" id="PTHR30118:SF14">
    <property type="entry name" value="LYSR FAMILY TRANSCRIPTIONAL REGULATOR"/>
    <property type="match status" value="1"/>
</dbReference>
<sequence length="309" mass="35315">MANLYGLKKFDLNLLIIFACVYRHLSISRAAETLFITPSAVSQSLQRLRNQFNDPLFIRSGKGIAPTDTATRLYARLEKNLYQLEQTLNHAGDIDLRKRFVIYSPQLFITPESSRLIRALYQFPTLQVEHHDLQLMGETVETLLSQRKADLILTLSPHASPETLCQPFQEIEMALVCRQNHPRAAEMTSAKAVRDANFTSYITNDPGVKIFHSQTKKLFPPRTIAFRSDSLMAIIDMINHSDLIGFIPKTVFEHPLFNLNLKVLPVTVPSLMTYIIYSRNRMNTQPFTSLIKTNTAKINKQQLINQPNK</sequence>
<protein>
    <submittedName>
        <fullName evidence="6">LysR family transcriptional regulator</fullName>
    </submittedName>
</protein>
<evidence type="ECO:0000256" key="1">
    <source>
        <dbReference type="ARBA" id="ARBA00009437"/>
    </source>
</evidence>
<dbReference type="Gene3D" id="3.40.190.10">
    <property type="entry name" value="Periplasmic binding protein-like II"/>
    <property type="match status" value="2"/>
</dbReference>
<dbReference type="InterPro" id="IPR005119">
    <property type="entry name" value="LysR_subst-bd"/>
</dbReference>
<dbReference type="SUPFAM" id="SSF53850">
    <property type="entry name" value="Periplasmic binding protein-like II"/>
    <property type="match status" value="1"/>
</dbReference>
<dbReference type="PROSITE" id="PS50931">
    <property type="entry name" value="HTH_LYSR"/>
    <property type="match status" value="1"/>
</dbReference>
<reference evidence="6 7" key="1">
    <citation type="submission" date="2024-04" db="EMBL/GenBank/DDBJ databases">
        <title>Two novel Raoultella species associated with bleeding cankers of broadleaf hosts, Raoultella scottia sp. nov. and Raoultella lignicola sp. nov.</title>
        <authorList>
            <person name="Brady C.L."/>
        </authorList>
    </citation>
    <scope>NUCLEOTIDE SEQUENCE [LARGE SCALE GENOMIC DNA]</scope>
    <source>
        <strain evidence="6 7">TW_WC1a.1</strain>
    </source>
</reference>
<dbReference type="InterPro" id="IPR036388">
    <property type="entry name" value="WH-like_DNA-bd_sf"/>
</dbReference>
<gene>
    <name evidence="6" type="ORF">QFI96_023260</name>
</gene>